<reference evidence="3 4" key="1">
    <citation type="submission" date="2019-01" db="EMBL/GenBank/DDBJ databases">
        <title>Lacibacter sp. strain TTM-7.</title>
        <authorList>
            <person name="Chen W.-M."/>
        </authorList>
    </citation>
    <scope>NUCLEOTIDE SEQUENCE [LARGE SCALE GENOMIC DNA]</scope>
    <source>
        <strain evidence="3 4">TTM-7</strain>
    </source>
</reference>
<evidence type="ECO:0000256" key="1">
    <source>
        <dbReference type="ARBA" id="ARBA00007768"/>
    </source>
</evidence>
<sequence length="245" mass="26844">MNYKLEVIAFSIESCSIIQKAGAHRIELCDNPGEGGTTPSCGMIKKARELASIELYTMIRPRGGDFFYNADEFDAMKEDIKLCKQLGCDGVVFGLLNTDGTVDKERTAQLVELAYPMGVTFHRAFDRARDAFEALETIIDIGCERVLTSGLHPNVTEGKDVLKQLVTAADDRIIIMPGSGVRHTNLAELAQFTGAVELHTSARTNLASGMKYINTQMNEDLLSVTVDEAEVLACVHALKQLQQLS</sequence>
<dbReference type="Gene3D" id="3.20.20.380">
    <property type="entry name" value="Copper homeostasis (CutC) domain"/>
    <property type="match status" value="1"/>
</dbReference>
<dbReference type="Pfam" id="PF03932">
    <property type="entry name" value="CutC"/>
    <property type="match status" value="1"/>
</dbReference>
<proteinExistence type="inferred from homology"/>
<keyword evidence="2" id="KW-0963">Cytoplasm</keyword>
<dbReference type="RefSeq" id="WP_129129225.1">
    <property type="nucleotide sequence ID" value="NZ_SDHW01000001.1"/>
</dbReference>
<dbReference type="GO" id="GO:0005507">
    <property type="term" value="F:copper ion binding"/>
    <property type="evidence" value="ECO:0007669"/>
    <property type="project" value="TreeGrafter"/>
</dbReference>
<dbReference type="AlphaFoldDB" id="A0A4Q1CLH5"/>
<evidence type="ECO:0000256" key="2">
    <source>
        <dbReference type="HAMAP-Rule" id="MF_00795"/>
    </source>
</evidence>
<dbReference type="GO" id="GO:0005737">
    <property type="term" value="C:cytoplasm"/>
    <property type="evidence" value="ECO:0007669"/>
    <property type="project" value="UniProtKB-SubCell"/>
</dbReference>
<dbReference type="HAMAP" id="MF_00795">
    <property type="entry name" value="CutC"/>
    <property type="match status" value="1"/>
</dbReference>
<dbReference type="InterPro" id="IPR036822">
    <property type="entry name" value="CutC-like_dom_sf"/>
</dbReference>
<dbReference type="InterPro" id="IPR005627">
    <property type="entry name" value="CutC-like"/>
</dbReference>
<gene>
    <name evidence="2" type="primary">cutC</name>
    <name evidence="3" type="ORF">ESA94_02220</name>
</gene>
<accession>A0A4Q1CLH5</accession>
<dbReference type="Proteomes" id="UP000290204">
    <property type="component" value="Unassembled WGS sequence"/>
</dbReference>
<dbReference type="SUPFAM" id="SSF110395">
    <property type="entry name" value="CutC-like"/>
    <property type="match status" value="1"/>
</dbReference>
<comment type="subcellular location">
    <subcellularLocation>
        <location evidence="2">Cytoplasm</location>
    </subcellularLocation>
</comment>
<organism evidence="3 4">
    <name type="scientific">Lacibacter luteus</name>
    <dbReference type="NCBI Taxonomy" id="2508719"/>
    <lineage>
        <taxon>Bacteria</taxon>
        <taxon>Pseudomonadati</taxon>
        <taxon>Bacteroidota</taxon>
        <taxon>Chitinophagia</taxon>
        <taxon>Chitinophagales</taxon>
        <taxon>Chitinophagaceae</taxon>
        <taxon>Lacibacter</taxon>
    </lineage>
</organism>
<dbReference type="EMBL" id="SDHW01000001">
    <property type="protein sequence ID" value="RXK61853.1"/>
    <property type="molecule type" value="Genomic_DNA"/>
</dbReference>
<protein>
    <recommendedName>
        <fullName evidence="2">PF03932 family protein CutC</fullName>
    </recommendedName>
</protein>
<comment type="caution">
    <text evidence="2">Once thought to be involved in copper homeostasis, experiments in E.coli have shown this is not the case.</text>
</comment>
<comment type="caution">
    <text evidence="3">The sequence shown here is derived from an EMBL/GenBank/DDBJ whole genome shotgun (WGS) entry which is preliminary data.</text>
</comment>
<evidence type="ECO:0000313" key="4">
    <source>
        <dbReference type="Proteomes" id="UP000290204"/>
    </source>
</evidence>
<evidence type="ECO:0000313" key="3">
    <source>
        <dbReference type="EMBL" id="RXK61853.1"/>
    </source>
</evidence>
<dbReference type="FunFam" id="3.20.20.380:FF:000001">
    <property type="entry name" value="Copper homeostasis protein CutC"/>
    <property type="match status" value="1"/>
</dbReference>
<dbReference type="OrthoDB" id="9815677at2"/>
<comment type="similarity">
    <text evidence="1 2">Belongs to the CutC family.</text>
</comment>
<keyword evidence="4" id="KW-1185">Reference proteome</keyword>
<dbReference type="PANTHER" id="PTHR12598">
    <property type="entry name" value="COPPER HOMEOSTASIS PROTEIN CUTC"/>
    <property type="match status" value="1"/>
</dbReference>
<dbReference type="PANTHER" id="PTHR12598:SF0">
    <property type="entry name" value="COPPER HOMEOSTASIS PROTEIN CUTC HOMOLOG"/>
    <property type="match status" value="1"/>
</dbReference>
<name>A0A4Q1CLH5_9BACT</name>